<comment type="caution">
    <text evidence="6">The sequence shown here is derived from an EMBL/GenBank/DDBJ whole genome shotgun (WGS) entry which is preliminary data.</text>
</comment>
<dbReference type="SUPFAM" id="SSF46785">
    <property type="entry name" value="Winged helix' DNA-binding domain"/>
    <property type="match status" value="1"/>
</dbReference>
<gene>
    <name evidence="6" type="ORF">OK345_14100</name>
</gene>
<evidence type="ECO:0000313" key="7">
    <source>
        <dbReference type="Proteomes" id="UP001209922"/>
    </source>
</evidence>
<proteinExistence type="inferred from homology"/>
<dbReference type="Gene3D" id="1.10.10.10">
    <property type="entry name" value="Winged helix-like DNA-binding domain superfamily/Winged helix DNA-binding domain"/>
    <property type="match status" value="1"/>
</dbReference>
<dbReference type="InterPro" id="IPR036388">
    <property type="entry name" value="WH-like_DNA-bd_sf"/>
</dbReference>
<evidence type="ECO:0000313" key="6">
    <source>
        <dbReference type="EMBL" id="MCW4473632.1"/>
    </source>
</evidence>
<accession>A0ABT3JYR7</accession>
<dbReference type="RefSeq" id="WP_265128616.1">
    <property type="nucleotide sequence ID" value="NZ_JAPCHY010000012.1"/>
</dbReference>
<dbReference type="PANTHER" id="PTHR30126:SF91">
    <property type="entry name" value="LYSR FAMILY TRANSCRIPTIONAL REGULATOR"/>
    <property type="match status" value="1"/>
</dbReference>
<evidence type="ECO:0000256" key="3">
    <source>
        <dbReference type="ARBA" id="ARBA00023125"/>
    </source>
</evidence>
<feature type="domain" description="HTH lysR-type" evidence="5">
    <location>
        <begin position="5"/>
        <end position="62"/>
    </location>
</feature>
<sequence length="306" mass="32317">MLDALTLDQLRVLVAVAETGSFRAAATRIRRVQSAVSHAIATLEGQLGVELFDRSGRRPLLTSEGRALLADAKAILLKVDAMRARAVGLGESVELGLSLAVDTLFPVAALAHALGEMRASYPSVAVQLRSVPLGEPLAALRERRCTMAITVGEDFRDAHIELEALSPVGIVAVAAPGHALARRDPGPIDSSELAEHLQIVLEDPTGQTQGRDFGVLSPGTWRVGGQDIKQALILAGLGWGRLPEWSVERDLAEGCLVRLDVPALGMHGRVALQGYLARRIDEPLGPAARALRQALLSHLGGAAVPG</sequence>
<evidence type="ECO:0000256" key="1">
    <source>
        <dbReference type="ARBA" id="ARBA00009437"/>
    </source>
</evidence>
<dbReference type="PANTHER" id="PTHR30126">
    <property type="entry name" value="HTH-TYPE TRANSCRIPTIONAL REGULATOR"/>
    <property type="match status" value="1"/>
</dbReference>
<dbReference type="Pfam" id="PF03466">
    <property type="entry name" value="LysR_substrate"/>
    <property type="match status" value="1"/>
</dbReference>
<dbReference type="Proteomes" id="UP001209922">
    <property type="component" value="Unassembled WGS sequence"/>
</dbReference>
<dbReference type="SUPFAM" id="SSF53850">
    <property type="entry name" value="Periplasmic binding protein-like II"/>
    <property type="match status" value="1"/>
</dbReference>
<keyword evidence="2" id="KW-0805">Transcription regulation</keyword>
<organism evidence="6 7">
    <name type="scientific">Xanthomonas chitinilytica</name>
    <dbReference type="NCBI Taxonomy" id="2989819"/>
    <lineage>
        <taxon>Bacteria</taxon>
        <taxon>Pseudomonadati</taxon>
        <taxon>Pseudomonadota</taxon>
        <taxon>Gammaproteobacteria</taxon>
        <taxon>Lysobacterales</taxon>
        <taxon>Lysobacteraceae</taxon>
        <taxon>Xanthomonas</taxon>
    </lineage>
</organism>
<keyword evidence="4" id="KW-0804">Transcription</keyword>
<dbReference type="EMBL" id="JAPCHY010000012">
    <property type="protein sequence ID" value="MCW4473632.1"/>
    <property type="molecule type" value="Genomic_DNA"/>
</dbReference>
<keyword evidence="3" id="KW-0238">DNA-binding</keyword>
<dbReference type="Pfam" id="PF00126">
    <property type="entry name" value="HTH_1"/>
    <property type="match status" value="1"/>
</dbReference>
<dbReference type="CDD" id="cd05466">
    <property type="entry name" value="PBP2_LTTR_substrate"/>
    <property type="match status" value="1"/>
</dbReference>
<dbReference type="PROSITE" id="PS50931">
    <property type="entry name" value="HTH_LYSR"/>
    <property type="match status" value="1"/>
</dbReference>
<dbReference type="InterPro" id="IPR005119">
    <property type="entry name" value="LysR_subst-bd"/>
</dbReference>
<dbReference type="PRINTS" id="PR00039">
    <property type="entry name" value="HTHLYSR"/>
</dbReference>
<evidence type="ECO:0000256" key="2">
    <source>
        <dbReference type="ARBA" id="ARBA00023015"/>
    </source>
</evidence>
<evidence type="ECO:0000256" key="4">
    <source>
        <dbReference type="ARBA" id="ARBA00023163"/>
    </source>
</evidence>
<comment type="similarity">
    <text evidence="1">Belongs to the LysR transcriptional regulatory family.</text>
</comment>
<protein>
    <submittedName>
        <fullName evidence="6">LysR family transcriptional regulator</fullName>
    </submittedName>
</protein>
<evidence type="ECO:0000259" key="5">
    <source>
        <dbReference type="PROSITE" id="PS50931"/>
    </source>
</evidence>
<dbReference type="Gene3D" id="3.40.190.290">
    <property type="match status" value="1"/>
</dbReference>
<name>A0ABT3JYR7_9XANT</name>
<reference evidence="6 7" key="1">
    <citation type="submission" date="2022-10" db="EMBL/GenBank/DDBJ databases">
        <title>Xanthomonas sp. H13-6.</title>
        <authorList>
            <person name="Liu X."/>
            <person name="Deng Z."/>
            <person name="Jiang Y."/>
            <person name="Yu T."/>
            <person name="Ai J."/>
        </authorList>
    </citation>
    <scope>NUCLEOTIDE SEQUENCE [LARGE SCALE GENOMIC DNA]</scope>
    <source>
        <strain evidence="6 7">H13-6</strain>
    </source>
</reference>
<dbReference type="InterPro" id="IPR000847">
    <property type="entry name" value="LysR_HTH_N"/>
</dbReference>
<dbReference type="InterPro" id="IPR036390">
    <property type="entry name" value="WH_DNA-bd_sf"/>
</dbReference>
<keyword evidence="7" id="KW-1185">Reference proteome</keyword>